<comment type="similarity">
    <text evidence="5">Belongs to the class I-like SAM-binding methyltransferase superfamily. Cation-independent O-methyltransferase family.</text>
</comment>
<evidence type="ECO:0000259" key="8">
    <source>
        <dbReference type="Pfam" id="PF08100"/>
    </source>
</evidence>
<dbReference type="InterPro" id="IPR001077">
    <property type="entry name" value="COMT_C"/>
</dbReference>
<evidence type="ECO:0000256" key="6">
    <source>
        <dbReference type="PIRSR" id="PIRSR005739-1"/>
    </source>
</evidence>
<feature type="active site" description="Proton acceptor" evidence="6">
    <location>
        <position position="270"/>
    </location>
</feature>
<dbReference type="FunFam" id="3.40.50.150:FF:000294">
    <property type="entry name" value="O-methyltransferase family protein"/>
    <property type="match status" value="1"/>
</dbReference>
<dbReference type="InterPro" id="IPR036388">
    <property type="entry name" value="WH-like_DNA-bd_sf"/>
</dbReference>
<dbReference type="InterPro" id="IPR036390">
    <property type="entry name" value="WH_DNA-bd_sf"/>
</dbReference>
<dbReference type="SUPFAM" id="SSF46785">
    <property type="entry name" value="Winged helix' DNA-binding domain"/>
    <property type="match status" value="1"/>
</dbReference>
<dbReference type="Gene3D" id="3.40.50.150">
    <property type="entry name" value="Vaccinia Virus protein VP39"/>
    <property type="match status" value="1"/>
</dbReference>
<dbReference type="AlphaFoldDB" id="A0A0H4IQC1"/>
<accession>A0A0H4IQC1</accession>
<proteinExistence type="evidence at transcript level"/>
<evidence type="ECO:0000256" key="3">
    <source>
        <dbReference type="ARBA" id="ARBA00022679"/>
    </source>
</evidence>
<dbReference type="PANTHER" id="PTHR11746">
    <property type="entry name" value="O-METHYLTRANSFERASE"/>
    <property type="match status" value="1"/>
</dbReference>
<feature type="domain" description="O-methyltransferase C-terminal" evidence="7">
    <location>
        <begin position="140"/>
        <end position="345"/>
    </location>
</feature>
<evidence type="ECO:0000256" key="2">
    <source>
        <dbReference type="ARBA" id="ARBA00022603"/>
    </source>
</evidence>
<evidence type="ECO:0000313" key="9">
    <source>
        <dbReference type="EMBL" id="AKO60154.1"/>
    </source>
</evidence>
<dbReference type="GO" id="GO:0032259">
    <property type="term" value="P:methylation"/>
    <property type="evidence" value="ECO:0007669"/>
    <property type="project" value="UniProtKB-KW"/>
</dbReference>
<dbReference type="PIRSF" id="PIRSF005739">
    <property type="entry name" value="O-mtase"/>
    <property type="match status" value="1"/>
</dbReference>
<dbReference type="InterPro" id="IPR016461">
    <property type="entry name" value="COMT-like"/>
</dbReference>
<feature type="domain" description="O-methyltransferase dimerisation" evidence="8">
    <location>
        <begin position="22"/>
        <end position="118"/>
    </location>
</feature>
<dbReference type="GO" id="GO:0008171">
    <property type="term" value="F:O-methyltransferase activity"/>
    <property type="evidence" value="ECO:0007669"/>
    <property type="project" value="InterPro"/>
</dbReference>
<evidence type="ECO:0000256" key="4">
    <source>
        <dbReference type="ARBA" id="ARBA00022691"/>
    </source>
</evidence>
<dbReference type="CDD" id="cd02440">
    <property type="entry name" value="AdoMet_MTases"/>
    <property type="match status" value="1"/>
</dbReference>
<name>A0A0H4IQC1_PAPSO</name>
<dbReference type="Gene3D" id="1.10.10.10">
    <property type="entry name" value="Winged helix-like DNA-binding domain superfamily/Winged helix DNA-binding domain"/>
    <property type="match status" value="1"/>
</dbReference>
<dbReference type="Pfam" id="PF08100">
    <property type="entry name" value="Dimerisation"/>
    <property type="match status" value="1"/>
</dbReference>
<reference evidence="9" key="1">
    <citation type="submission" date="2014-11" db="EMBL/GenBank/DDBJ databases">
        <title>Isolation and characterization of O-methyltransferases involved in the biosynthesis of glaucine in Glaucium flavum.</title>
        <authorList>
            <person name="Chang L."/>
            <person name="Facchini P.J."/>
        </authorList>
    </citation>
    <scope>NUCLEOTIDE SEQUENCE</scope>
</reference>
<dbReference type="GO" id="GO:0046983">
    <property type="term" value="F:protein dimerization activity"/>
    <property type="evidence" value="ECO:0007669"/>
    <property type="project" value="InterPro"/>
</dbReference>
<dbReference type="PROSITE" id="PS51683">
    <property type="entry name" value="SAM_OMT_II"/>
    <property type="match status" value="1"/>
</dbReference>
<keyword evidence="2 9" id="KW-0489">Methyltransferase</keyword>
<dbReference type="Pfam" id="PF00891">
    <property type="entry name" value="Methyltransf_2"/>
    <property type="match status" value="1"/>
</dbReference>
<gene>
    <name evidence="9" type="primary">OMT3</name>
</gene>
<organism evidence="9">
    <name type="scientific">Papaver somniferum</name>
    <name type="common">Opium poppy</name>
    <dbReference type="NCBI Taxonomy" id="3469"/>
    <lineage>
        <taxon>Eukaryota</taxon>
        <taxon>Viridiplantae</taxon>
        <taxon>Streptophyta</taxon>
        <taxon>Embryophyta</taxon>
        <taxon>Tracheophyta</taxon>
        <taxon>Spermatophyta</taxon>
        <taxon>Magnoliopsida</taxon>
        <taxon>Ranunculales</taxon>
        <taxon>Papaveraceae</taxon>
        <taxon>Papaveroideae</taxon>
        <taxon>Papaver</taxon>
    </lineage>
</organism>
<keyword evidence="3 9" id="KW-0808">Transferase</keyword>
<dbReference type="InterPro" id="IPR012967">
    <property type="entry name" value="COMT_dimerisation"/>
</dbReference>
<dbReference type="GO" id="GO:0009820">
    <property type="term" value="P:alkaloid metabolic process"/>
    <property type="evidence" value="ECO:0007669"/>
    <property type="project" value="UniProtKB-KW"/>
</dbReference>
<keyword evidence="1" id="KW-0017">Alkaloid metabolism</keyword>
<sequence>MVKVDDRREDEEERLRGQAEIWDVMLAFVDSMALKCAVELGIPDIINSHGRAITLLEITNAIKTNSQLSSSPDINCLSRIMRLLVRKRVFSSQSHPEAGETDETMLYNLTPSSKWLLRDSEFSLVPMVLFEHNPRLMAPWHYLTKCVQEGGFAFEKTYGTQVWDYALANPDINKLLNDAMECTARIIVVTLLAAYKEGFDGIETIVDVGGGTGMVVIEIVKAHPHMRGVNFDLPHVVAAAPEFEGVKHVGGDFFVNVPHADAVIMKWVLHDWCDEDAVRILKNCRKAIPKDTGKVIIVDFVLKPDGKELFDHMGLVFDMLMMAHSSNGKERTEVEWKKLLNDAGFPTYKVIKIPTLGSIIEAYPY</sequence>
<protein>
    <submittedName>
        <fullName evidence="9">S-adenosyl-L-methionine:O-methyltransferase</fullName>
    </submittedName>
</protein>
<dbReference type="InterPro" id="IPR029063">
    <property type="entry name" value="SAM-dependent_MTases_sf"/>
</dbReference>
<dbReference type="EMBL" id="KP176695">
    <property type="protein sequence ID" value="AKO60154.1"/>
    <property type="molecule type" value="mRNA"/>
</dbReference>
<evidence type="ECO:0000256" key="1">
    <source>
        <dbReference type="ARBA" id="ARBA00022589"/>
    </source>
</evidence>
<evidence type="ECO:0000256" key="5">
    <source>
        <dbReference type="ARBA" id="ARBA00038277"/>
    </source>
</evidence>
<dbReference type="SUPFAM" id="SSF53335">
    <property type="entry name" value="S-adenosyl-L-methionine-dependent methyltransferases"/>
    <property type="match status" value="1"/>
</dbReference>
<keyword evidence="4" id="KW-0949">S-adenosyl-L-methionine</keyword>
<evidence type="ECO:0000259" key="7">
    <source>
        <dbReference type="Pfam" id="PF00891"/>
    </source>
</evidence>